<name>A0A7R8CM52_LEPSM</name>
<dbReference type="PRINTS" id="PR00927">
    <property type="entry name" value="ADPTRNSLCASE"/>
</dbReference>
<feature type="binding site" evidence="16">
    <location>
        <position position="124"/>
    </location>
    <ligand>
        <name>Zn(2+)</name>
        <dbReference type="ChEBI" id="CHEBI:29105"/>
        <note>catalytic</note>
    </ligand>
</feature>
<comment type="function">
    <text evidence="14">ADP:ATP antiporter that mediates import of ADP into the mitochondrial matrix for ATP synthesis, and export of ATP out to fuel the cell. Cycles between the cytoplasmic-open state (c-state) and the matrix-open state (m-state): operates by the alternating access mechanism with a single substrate-binding site intermittently exposed to either the cytosolic (c-state) or matrix (m-state) side of the inner mitochondrial membrane.</text>
</comment>
<dbReference type="PANTHER" id="PTHR45635:SF14">
    <property type="entry name" value="ADP_ATP TRANSLOCASE"/>
    <property type="match status" value="1"/>
</dbReference>
<dbReference type="InterPro" id="IPR001506">
    <property type="entry name" value="Peptidase_M12A"/>
</dbReference>
<evidence type="ECO:0000256" key="6">
    <source>
        <dbReference type="ARBA" id="ARBA00022614"/>
    </source>
</evidence>
<keyword evidence="16" id="KW-0378">Hydrolase</keyword>
<dbReference type="InterPro" id="IPR001611">
    <property type="entry name" value="Leu-rich_rpt"/>
</dbReference>
<dbReference type="SUPFAM" id="SSF55486">
    <property type="entry name" value="Metalloproteases ('zincins'), catalytic domain"/>
    <property type="match status" value="1"/>
</dbReference>
<dbReference type="Pfam" id="PF23598">
    <property type="entry name" value="LRR_14"/>
    <property type="match status" value="1"/>
</dbReference>
<dbReference type="GO" id="GO:0006508">
    <property type="term" value="P:proteolysis"/>
    <property type="evidence" value="ECO:0007669"/>
    <property type="project" value="UniProtKB-KW"/>
</dbReference>
<dbReference type="GO" id="GO:0008270">
    <property type="term" value="F:zinc ion binding"/>
    <property type="evidence" value="ECO:0007669"/>
    <property type="project" value="UniProtKB-UniRule"/>
</dbReference>
<dbReference type="Pfam" id="PF00153">
    <property type="entry name" value="Mito_carr"/>
    <property type="match status" value="3"/>
</dbReference>
<dbReference type="InterPro" id="IPR002113">
    <property type="entry name" value="ADT_euk_type"/>
</dbReference>
<dbReference type="InterPro" id="IPR024079">
    <property type="entry name" value="MetalloPept_cat_dom_sf"/>
</dbReference>
<dbReference type="Pfam" id="PF01400">
    <property type="entry name" value="Astacin"/>
    <property type="match status" value="1"/>
</dbReference>
<evidence type="ECO:0000256" key="11">
    <source>
        <dbReference type="ARBA" id="ARBA00023128"/>
    </source>
</evidence>
<dbReference type="SUPFAM" id="SSF52058">
    <property type="entry name" value="L domain-like"/>
    <property type="match status" value="1"/>
</dbReference>
<comment type="subcellular location">
    <subcellularLocation>
        <location evidence="1">Mitochondrion inner membrane</location>
        <topology evidence="1">Multi-pass membrane protein</topology>
    </subcellularLocation>
</comment>
<feature type="binding site" evidence="16">
    <location>
        <position position="134"/>
    </location>
    <ligand>
        <name>Zn(2+)</name>
        <dbReference type="ChEBI" id="CHEBI:29105"/>
        <note>catalytic</note>
    </ligand>
</feature>
<proteinExistence type="inferred from homology"/>
<accession>A0A7R8CM52</accession>
<evidence type="ECO:0000256" key="2">
    <source>
        <dbReference type="ARBA" id="ARBA00006375"/>
    </source>
</evidence>
<dbReference type="InterPro" id="IPR003591">
    <property type="entry name" value="Leu-rich_rpt_typical-subtyp"/>
</dbReference>
<keyword evidence="16" id="KW-0645">Protease</keyword>
<keyword evidence="9" id="KW-0999">Mitochondrion inner membrane</keyword>
<evidence type="ECO:0000256" key="10">
    <source>
        <dbReference type="ARBA" id="ARBA00022989"/>
    </source>
</evidence>
<keyword evidence="16" id="KW-0862">Zinc</keyword>
<dbReference type="SMART" id="SM00369">
    <property type="entry name" value="LRR_TYP"/>
    <property type="match status" value="4"/>
</dbReference>
<keyword evidence="6" id="KW-0433">Leucine-rich repeat</keyword>
<keyword evidence="11" id="KW-0496">Mitochondrion</keyword>
<evidence type="ECO:0000256" key="3">
    <source>
        <dbReference type="ARBA" id="ARBA00011245"/>
    </source>
</evidence>
<feature type="repeat" description="Solcar" evidence="15">
    <location>
        <begin position="351"/>
        <end position="443"/>
    </location>
</feature>
<evidence type="ECO:0000256" key="1">
    <source>
        <dbReference type="ARBA" id="ARBA00004448"/>
    </source>
</evidence>
<keyword evidence="4" id="KW-0813">Transport</keyword>
<evidence type="ECO:0000313" key="17">
    <source>
        <dbReference type="EMBL" id="CAF2862094.1"/>
    </source>
</evidence>
<keyword evidence="18" id="KW-1185">Reference proteome</keyword>
<comment type="cofactor">
    <cofactor evidence="16">
        <name>Zn(2+)</name>
        <dbReference type="ChEBI" id="CHEBI:29105"/>
    </cofactor>
    <text evidence="16">Binds 1 zinc ion per subunit.</text>
</comment>
<dbReference type="GO" id="GO:1901029">
    <property type="term" value="P:negative regulation of mitochondrial outer membrane permeabilization involved in apoptotic signaling pathway"/>
    <property type="evidence" value="ECO:0007669"/>
    <property type="project" value="TreeGrafter"/>
</dbReference>
<keyword evidence="10" id="KW-1133">Transmembrane helix</keyword>
<keyword evidence="8" id="KW-0677">Repeat</keyword>
<gene>
    <name evidence="17" type="ORF">LSAA_5959</name>
</gene>
<dbReference type="Proteomes" id="UP000675881">
    <property type="component" value="Chromosome 15"/>
</dbReference>
<evidence type="ECO:0000256" key="14">
    <source>
        <dbReference type="ARBA" id="ARBA00045250"/>
    </source>
</evidence>
<dbReference type="InterPro" id="IPR002067">
    <property type="entry name" value="MCP"/>
</dbReference>
<dbReference type="GO" id="GO:0140021">
    <property type="term" value="P:mitochondrial ADP transmembrane transport"/>
    <property type="evidence" value="ECO:0007669"/>
    <property type="project" value="InterPro"/>
</dbReference>
<evidence type="ECO:0000256" key="9">
    <source>
        <dbReference type="ARBA" id="ARBA00022792"/>
    </source>
</evidence>
<dbReference type="GO" id="GO:1990544">
    <property type="term" value="P:mitochondrial ATP transmembrane transport"/>
    <property type="evidence" value="ECO:0007669"/>
    <property type="project" value="InterPro"/>
</dbReference>
<protein>
    <submittedName>
        <fullName evidence="17">SLC25A4S</fullName>
    </submittedName>
</protein>
<keyword evidence="16" id="KW-0482">Metalloprotease</keyword>
<feature type="repeat" description="Solcar" evidence="15">
    <location>
        <begin position="531"/>
        <end position="616"/>
    </location>
</feature>
<dbReference type="GO" id="GO:0004222">
    <property type="term" value="F:metalloendopeptidase activity"/>
    <property type="evidence" value="ECO:0007669"/>
    <property type="project" value="UniProtKB-UniRule"/>
</dbReference>
<evidence type="ECO:0000313" key="18">
    <source>
        <dbReference type="Proteomes" id="UP000675881"/>
    </source>
</evidence>
<dbReference type="InterPro" id="IPR018108">
    <property type="entry name" value="MCP_transmembrane"/>
</dbReference>
<dbReference type="InterPro" id="IPR032675">
    <property type="entry name" value="LRR_dom_sf"/>
</dbReference>
<dbReference type="InterPro" id="IPR023395">
    <property type="entry name" value="MCP_dom_sf"/>
</dbReference>
<keyword evidence="5" id="KW-0050">Antiport</keyword>
<dbReference type="PANTHER" id="PTHR45635">
    <property type="entry name" value="ADP,ATP CARRIER PROTEIN 1-RELATED-RELATED"/>
    <property type="match status" value="1"/>
</dbReference>
<comment type="catalytic activity">
    <reaction evidence="13">
        <text>ADP(in) + ATP(out) = ADP(out) + ATP(in)</text>
        <dbReference type="Rhea" id="RHEA:34999"/>
        <dbReference type="ChEBI" id="CHEBI:30616"/>
        <dbReference type="ChEBI" id="CHEBI:456216"/>
    </reaction>
    <physiologicalReaction direction="left-to-right" evidence="13">
        <dbReference type="Rhea" id="RHEA:35000"/>
    </physiologicalReaction>
</comment>
<dbReference type="SUPFAM" id="SSF103506">
    <property type="entry name" value="Mitochondrial carrier"/>
    <property type="match status" value="1"/>
</dbReference>
<dbReference type="PRINTS" id="PR00926">
    <property type="entry name" value="MITOCARRIER"/>
</dbReference>
<sequence>MKEHLVITLLSSLLFSLCLSDENIFKEGGCQLLVDAYDRAAMYSRNFIGGRSNRWPNGTVPYTISSRFSSSQRQPIIDSMKHISDRTCVKFVENTNQANYVEIFTGRSECFATLGYNSLGIIIHELLHVLGFGHEQKRPDRDQYIKINWENINNRAYHNFWRALGENESPTISTCRKVGIDQYDNCYVGFRTSTFGLAYDYESIMHYGLKENKIQDIPSEFGQLIQLKYLNLSGNRIEVLPSSIGNLIQLLYFDLSENKLKDLPKNLFGLTKLNHLHLSDNQISLLPKDLGNLKELKVLALRDNLISEIDVELLMPIECLGGSHVLLKYRPAALSVDHVCSRSKQFEIMSKDFVLDLVAGGVSAAISKTIVAPLERIKILLQIQDASKYIPKDQRYTGLVDCFRRVNAEQGTLSFWRGNVVNVVRYFPTQAFNFAFKDKYQKIFLDGVDKKDFWRFFAGNLASGGAAGATSLCIVYPLDFARTRLGADVGKAAADREFKGLFDCIGKCYKADGLVRGLYPGFLSSVQGIIVYRAIYFAQTVAACSVSIAYPFDTVRRRLMMMSGEGEKMYSGTVDCWKKIVKEEGSRALFKGNFTNVLRSVGCALVLVLYDEIIVVLKSAT</sequence>
<dbReference type="GO" id="GO:0005471">
    <property type="term" value="F:ATP:ADP antiporter activity"/>
    <property type="evidence" value="ECO:0007669"/>
    <property type="project" value="InterPro"/>
</dbReference>
<dbReference type="OrthoDB" id="291007at2759"/>
<organism evidence="17 18">
    <name type="scientific">Lepeophtheirus salmonis</name>
    <name type="common">Salmon louse</name>
    <name type="synonym">Caligus salmonis</name>
    <dbReference type="NCBI Taxonomy" id="72036"/>
    <lineage>
        <taxon>Eukaryota</taxon>
        <taxon>Metazoa</taxon>
        <taxon>Ecdysozoa</taxon>
        <taxon>Arthropoda</taxon>
        <taxon>Crustacea</taxon>
        <taxon>Multicrustacea</taxon>
        <taxon>Hexanauplia</taxon>
        <taxon>Copepoda</taxon>
        <taxon>Siphonostomatoida</taxon>
        <taxon>Caligidae</taxon>
        <taxon>Lepeophtheirus</taxon>
    </lineage>
</organism>
<dbReference type="Gene3D" id="3.40.390.10">
    <property type="entry name" value="Collagenase (Catalytic Domain)"/>
    <property type="match status" value="1"/>
</dbReference>
<comment type="subunit">
    <text evidence="3">Monomer.</text>
</comment>
<dbReference type="EMBL" id="HG994594">
    <property type="protein sequence ID" value="CAF2862094.1"/>
    <property type="molecule type" value="Genomic_DNA"/>
</dbReference>
<comment type="similarity">
    <text evidence="2">Belongs to the mitochondrial carrier (TC 2.A.29) family.</text>
</comment>
<dbReference type="Gene3D" id="3.80.10.10">
    <property type="entry name" value="Ribonuclease Inhibitor"/>
    <property type="match status" value="1"/>
</dbReference>
<reference evidence="17" key="1">
    <citation type="submission" date="2021-02" db="EMBL/GenBank/DDBJ databases">
        <authorList>
            <person name="Bekaert M."/>
        </authorList>
    </citation>
    <scope>NUCLEOTIDE SEQUENCE</scope>
    <source>
        <strain evidence="17">IoA-00</strain>
    </source>
</reference>
<dbReference type="InterPro" id="IPR006026">
    <property type="entry name" value="Peptidase_Metallo"/>
</dbReference>
<dbReference type="PROSITE" id="PS51450">
    <property type="entry name" value="LRR"/>
    <property type="match status" value="2"/>
</dbReference>
<feature type="binding site" evidence="16">
    <location>
        <position position="128"/>
    </location>
    <ligand>
        <name>Zn(2+)</name>
        <dbReference type="ChEBI" id="CHEBI:29105"/>
        <note>catalytic</note>
    </ligand>
</feature>
<evidence type="ECO:0000256" key="12">
    <source>
        <dbReference type="ARBA" id="ARBA00023136"/>
    </source>
</evidence>
<evidence type="ECO:0000256" key="5">
    <source>
        <dbReference type="ARBA" id="ARBA00022449"/>
    </source>
</evidence>
<dbReference type="GO" id="GO:0005743">
    <property type="term" value="C:mitochondrial inner membrane"/>
    <property type="evidence" value="ECO:0007669"/>
    <property type="project" value="UniProtKB-SubCell"/>
</dbReference>
<keyword evidence="12 15" id="KW-0472">Membrane</keyword>
<comment type="caution">
    <text evidence="16">Lacks conserved residue(s) required for the propagation of feature annotation.</text>
</comment>
<evidence type="ECO:0000256" key="7">
    <source>
        <dbReference type="ARBA" id="ARBA00022692"/>
    </source>
</evidence>
<evidence type="ECO:0000256" key="16">
    <source>
        <dbReference type="PROSITE-ProRule" id="PRU01211"/>
    </source>
</evidence>
<evidence type="ECO:0000256" key="4">
    <source>
        <dbReference type="ARBA" id="ARBA00022448"/>
    </source>
</evidence>
<keyword evidence="16" id="KW-0479">Metal-binding</keyword>
<dbReference type="Gene3D" id="1.50.40.10">
    <property type="entry name" value="Mitochondrial carrier domain"/>
    <property type="match status" value="1"/>
</dbReference>
<evidence type="ECO:0000256" key="15">
    <source>
        <dbReference type="PROSITE-ProRule" id="PRU00282"/>
    </source>
</evidence>
<evidence type="ECO:0000256" key="13">
    <source>
        <dbReference type="ARBA" id="ARBA00024143"/>
    </source>
</evidence>
<feature type="active site" evidence="16">
    <location>
        <position position="125"/>
    </location>
</feature>
<dbReference type="InterPro" id="IPR055414">
    <property type="entry name" value="LRR_R13L4/SHOC2-like"/>
</dbReference>
<dbReference type="SMART" id="SM00235">
    <property type="entry name" value="ZnMc"/>
    <property type="match status" value="1"/>
</dbReference>
<dbReference type="PROSITE" id="PS50920">
    <property type="entry name" value="SOLCAR"/>
    <property type="match status" value="2"/>
</dbReference>
<evidence type="ECO:0000256" key="8">
    <source>
        <dbReference type="ARBA" id="ARBA00022737"/>
    </source>
</evidence>
<keyword evidence="7 15" id="KW-0812">Transmembrane</keyword>
<dbReference type="AlphaFoldDB" id="A0A7R8CM52"/>
<dbReference type="PROSITE" id="PS51864">
    <property type="entry name" value="ASTACIN"/>
    <property type="match status" value="1"/>
</dbReference>